<reference evidence="1 2" key="1">
    <citation type="submission" date="2019-06" db="EMBL/GenBank/DDBJ databases">
        <title>Streptomyces sporangiiformans sp. nov., a novel actinomycete isolated from soil in Mount Song.</title>
        <authorList>
            <person name="Han L."/>
        </authorList>
    </citation>
    <scope>NUCLEOTIDE SEQUENCE [LARGE SCALE GENOMIC DNA]</scope>
    <source>
        <strain evidence="1 2">NEAU-SSA 1</strain>
    </source>
</reference>
<dbReference type="RefSeq" id="WP_140935888.1">
    <property type="nucleotide sequence ID" value="NZ_QXMJ01000116.1"/>
</dbReference>
<comment type="caution">
    <text evidence="1">The sequence shown here is derived from an EMBL/GenBank/DDBJ whole genome shotgun (WGS) entry which is preliminary data.</text>
</comment>
<accession>A0A505DI65</accession>
<evidence type="ECO:0000313" key="1">
    <source>
        <dbReference type="EMBL" id="TPQ21555.1"/>
    </source>
</evidence>
<dbReference type="AlphaFoldDB" id="A0A505DI65"/>
<name>A0A505DI65_9ACTN</name>
<proteinExistence type="predicted"/>
<dbReference type="EMBL" id="VCHX02000116">
    <property type="protein sequence ID" value="TPQ21555.1"/>
    <property type="molecule type" value="Genomic_DNA"/>
</dbReference>
<organism evidence="1 2">
    <name type="scientific">Streptomyces sporangiiformans</name>
    <dbReference type="NCBI Taxonomy" id="2315329"/>
    <lineage>
        <taxon>Bacteria</taxon>
        <taxon>Bacillati</taxon>
        <taxon>Actinomycetota</taxon>
        <taxon>Actinomycetes</taxon>
        <taxon>Kitasatosporales</taxon>
        <taxon>Streptomycetaceae</taxon>
        <taxon>Streptomyces</taxon>
    </lineage>
</organism>
<protein>
    <submittedName>
        <fullName evidence="1">Uncharacterized protein</fullName>
    </submittedName>
</protein>
<keyword evidence="2" id="KW-1185">Reference proteome</keyword>
<dbReference type="Proteomes" id="UP000317378">
    <property type="component" value="Unassembled WGS sequence"/>
</dbReference>
<evidence type="ECO:0000313" key="2">
    <source>
        <dbReference type="Proteomes" id="UP000317378"/>
    </source>
</evidence>
<sequence>MTAAAFDDRGWSNTRVWVERSLRPGDGSATCVFVMPSTVDGRAAHTADPLANDQDRHLVLWLRAQERAEQSRAIRA</sequence>
<gene>
    <name evidence="1" type="ORF">FGD71_014385</name>
</gene>